<dbReference type="Proteomes" id="UP000593568">
    <property type="component" value="Unassembled WGS sequence"/>
</dbReference>
<dbReference type="AlphaFoldDB" id="A0A7J9DQL9"/>
<name>A0A7J9DQL9_9ROSI</name>
<keyword evidence="2" id="KW-1185">Reference proteome</keyword>
<gene>
    <name evidence="1" type="ORF">Gotri_012577</name>
</gene>
<comment type="caution">
    <text evidence="1">The sequence shown here is derived from an EMBL/GenBank/DDBJ whole genome shotgun (WGS) entry which is preliminary data.</text>
</comment>
<evidence type="ECO:0000313" key="1">
    <source>
        <dbReference type="EMBL" id="MBA0763053.1"/>
    </source>
</evidence>
<protein>
    <submittedName>
        <fullName evidence="1">Uncharacterized protein</fullName>
    </submittedName>
</protein>
<accession>A0A7J9DQL9</accession>
<organism evidence="1 2">
    <name type="scientific">Gossypium trilobum</name>
    <dbReference type="NCBI Taxonomy" id="34281"/>
    <lineage>
        <taxon>Eukaryota</taxon>
        <taxon>Viridiplantae</taxon>
        <taxon>Streptophyta</taxon>
        <taxon>Embryophyta</taxon>
        <taxon>Tracheophyta</taxon>
        <taxon>Spermatophyta</taxon>
        <taxon>Magnoliopsida</taxon>
        <taxon>eudicotyledons</taxon>
        <taxon>Gunneridae</taxon>
        <taxon>Pentapetalae</taxon>
        <taxon>rosids</taxon>
        <taxon>malvids</taxon>
        <taxon>Malvales</taxon>
        <taxon>Malvaceae</taxon>
        <taxon>Malvoideae</taxon>
        <taxon>Gossypium</taxon>
    </lineage>
</organism>
<dbReference type="EMBL" id="JABEZW010000004">
    <property type="protein sequence ID" value="MBA0763053.1"/>
    <property type="molecule type" value="Genomic_DNA"/>
</dbReference>
<evidence type="ECO:0000313" key="2">
    <source>
        <dbReference type="Proteomes" id="UP000593568"/>
    </source>
</evidence>
<sequence>MERVMAYLLLDEGEEEGWRVELAGLDSSTDDGLCAFTGKKDFPLEWDLTIRATPRWAMVGSSCWLREEGAIFQMDDLGRSSRSGSLVNPADIQDFYHHITLGGRLCDERCVVDFRTILEEAGLFDLGFLVNGLLGNGANSHITIFVRDSIRVNLVNMEQRGNRTFQFEDAWLLEDSCEAEERLHSLLTADPTDDALDEMVLTRMHVNFEIDKAERYWEQWAWDNWLRHGDRNTIFFYRHVSHRHRVNAIDHIIVADRIMMFSSDPCVAPLLMAPQGGQPRDYLLKVLLARGEWKYGVLCMEMKRRKNERKNAYEMRDEGNE</sequence>
<reference evidence="1 2" key="1">
    <citation type="journal article" date="2019" name="Genome Biol. Evol.">
        <title>Insights into the evolution of the New World diploid cottons (Gossypium, subgenus Houzingenia) based on genome sequencing.</title>
        <authorList>
            <person name="Grover C.E."/>
            <person name="Arick M.A. 2nd"/>
            <person name="Thrash A."/>
            <person name="Conover J.L."/>
            <person name="Sanders W.S."/>
            <person name="Peterson D.G."/>
            <person name="Frelichowski J.E."/>
            <person name="Scheffler J.A."/>
            <person name="Scheffler B.E."/>
            <person name="Wendel J.F."/>
        </authorList>
    </citation>
    <scope>NUCLEOTIDE SEQUENCE [LARGE SCALE GENOMIC DNA]</scope>
    <source>
        <strain evidence="1">8</strain>
        <tissue evidence="1">Leaf</tissue>
    </source>
</reference>
<proteinExistence type="predicted"/>